<accession>A0A0C9TSX5</accession>
<dbReference type="HOGENOM" id="CLU_304431_0_0_1"/>
<feature type="compositionally biased region" description="Basic and acidic residues" evidence="1">
    <location>
        <begin position="36"/>
        <end position="56"/>
    </location>
</feature>
<dbReference type="Proteomes" id="UP000053647">
    <property type="component" value="Unassembled WGS sequence"/>
</dbReference>
<sequence>MLTFESDRSTISSPLKKGRGPRVDCRNVIYEEHETTTYSSLKDRSPRRDQKLEDARYSTQHIKQHGAPLPLIWVVVLDNIMPPYAIPFSESDKGPQFIARTILEGIYYLGKAGPGLPHGAVITYGSQQLTVQQYEVLCFATEMRWGIAQTERETLQQSSVIVSRSTSHSLGVSRTEYNTSSLLHSDISRVIPDDRSPNISFPASPLSATNLSLDRSRPASPLGRYGGEGKYLPAAFEAETARTATSTVMGSPVTLAADEGDVFLSPQSTSSALSRRSSFRTGGHGYSAVDASQQPRSASPLGNPSMAARMETRKTDQGLRRLSFTSQSYKPQADDASFKEVSNMAEVGVATYHPSKSHRRASSFSAVSPFYPPSSPIVESVPERQKDVKRFRDASPATSPRTASYLSPIDHFLPLPSTLSGSYSHSSDSVSTTGPPAPGPLSSEHNVGREHWGVERDVRSSSPTRAKLFGTVRVSSPLVGSSQLPAISSPGAGKRRSSFGVTGQETVFDGNSVVEESHRSSVPIHPRLSVHTRRAASPRPGLTFPVSSGAVEDDRRLQSAHDAPPSPVVSGIVGIVAMSGAAAAKGFEQTAQSATWVPLPEASRARPSSRGPVVYSPRPEAVTRHWVEREFDHTAQEGLSEDEGQRHNARQGVGVPRPVSVNLVKLQQSRPSPPPQSLGQTVTPMVDAAFDRDVQMTTGVVDGASFGGKKPKHQSHSQKKRDHVATHTDSQGSTKMAMTTSGWSSDRVQDEERAPVSLPTSPHVVPLIMVSPPTTFIDLPEVHPSGRRPVRSDVDRHKSQKVISSAKFPREPKTTSATASSSGHDTAIALAEGFAIVAAASVLAAVTDSGESAPARGSDHTKSTGRTRRGQAIEEHQVSDSEQTHTMPRVPSARPLQATEPVTSNVQRVSSLEIKTRQDSVRDDPGPRLPGGQRRVQLSAAPTTRSLTTSARGSDHTQSTVRRHLVQLDPFTDVSF</sequence>
<feature type="region of interest" description="Disordered" evidence="1">
    <location>
        <begin position="36"/>
        <end position="59"/>
    </location>
</feature>
<organism evidence="2 3">
    <name type="scientific">Paxillus involutus ATCC 200175</name>
    <dbReference type="NCBI Taxonomy" id="664439"/>
    <lineage>
        <taxon>Eukaryota</taxon>
        <taxon>Fungi</taxon>
        <taxon>Dikarya</taxon>
        <taxon>Basidiomycota</taxon>
        <taxon>Agaricomycotina</taxon>
        <taxon>Agaricomycetes</taxon>
        <taxon>Agaricomycetidae</taxon>
        <taxon>Boletales</taxon>
        <taxon>Paxilineae</taxon>
        <taxon>Paxillaceae</taxon>
        <taxon>Paxillus</taxon>
    </lineage>
</organism>
<gene>
    <name evidence="2" type="ORF">PAXINDRAFT_16664</name>
</gene>
<protein>
    <submittedName>
        <fullName evidence="2">Uncharacterized protein</fullName>
    </submittedName>
</protein>
<feature type="region of interest" description="Disordered" evidence="1">
    <location>
        <begin position="284"/>
        <end position="306"/>
    </location>
</feature>
<name>A0A0C9TSX5_PAXIN</name>
<feature type="region of interest" description="Disordered" evidence="1">
    <location>
        <begin position="531"/>
        <end position="565"/>
    </location>
</feature>
<feature type="compositionally biased region" description="Basic and acidic residues" evidence="1">
    <location>
        <begin position="871"/>
        <end position="883"/>
    </location>
</feature>
<feature type="compositionally biased region" description="Polar residues" evidence="1">
    <location>
        <begin position="814"/>
        <end position="823"/>
    </location>
</feature>
<feature type="compositionally biased region" description="Basic and acidic residues" evidence="1">
    <location>
        <begin position="446"/>
        <end position="459"/>
    </location>
</feature>
<feature type="region of interest" description="Disordered" evidence="1">
    <location>
        <begin position="420"/>
        <end position="462"/>
    </location>
</feature>
<keyword evidence="3" id="KW-1185">Reference proteome</keyword>
<feature type="compositionally biased region" description="Basic and acidic residues" evidence="1">
    <location>
        <begin position="381"/>
        <end position="393"/>
    </location>
</feature>
<evidence type="ECO:0000256" key="1">
    <source>
        <dbReference type="SAM" id="MobiDB-lite"/>
    </source>
</evidence>
<feature type="compositionally biased region" description="Low complexity" evidence="1">
    <location>
        <begin position="420"/>
        <end position="433"/>
    </location>
</feature>
<feature type="region of interest" description="Disordered" evidence="1">
    <location>
        <begin position="776"/>
        <end position="823"/>
    </location>
</feature>
<dbReference type="OrthoDB" id="2690941at2759"/>
<feature type="compositionally biased region" description="Basic and acidic residues" evidence="1">
    <location>
        <begin position="914"/>
        <end position="926"/>
    </location>
</feature>
<proteinExistence type="predicted"/>
<evidence type="ECO:0000313" key="3">
    <source>
        <dbReference type="Proteomes" id="UP000053647"/>
    </source>
</evidence>
<feature type="region of interest" description="Disordered" evidence="1">
    <location>
        <begin position="377"/>
        <end position="407"/>
    </location>
</feature>
<feature type="compositionally biased region" description="Polar residues" evidence="1">
    <location>
        <begin position="727"/>
        <end position="746"/>
    </location>
</feature>
<feature type="region of interest" description="Disordered" evidence="1">
    <location>
        <begin position="701"/>
        <end position="759"/>
    </location>
</feature>
<feature type="compositionally biased region" description="Basic residues" evidence="1">
    <location>
        <begin position="709"/>
        <end position="722"/>
    </location>
</feature>
<feature type="compositionally biased region" description="Polar residues" evidence="1">
    <location>
        <begin position="396"/>
        <end position="405"/>
    </location>
</feature>
<reference evidence="2 3" key="1">
    <citation type="submission" date="2014-06" db="EMBL/GenBank/DDBJ databases">
        <authorList>
            <consortium name="DOE Joint Genome Institute"/>
            <person name="Kuo A."/>
            <person name="Kohler A."/>
            <person name="Nagy L.G."/>
            <person name="Floudas D."/>
            <person name="Copeland A."/>
            <person name="Barry K.W."/>
            <person name="Cichocki N."/>
            <person name="Veneault-Fourrey C."/>
            <person name="LaButti K."/>
            <person name="Lindquist E.A."/>
            <person name="Lipzen A."/>
            <person name="Lundell T."/>
            <person name="Morin E."/>
            <person name="Murat C."/>
            <person name="Sun H."/>
            <person name="Tunlid A."/>
            <person name="Henrissat B."/>
            <person name="Grigoriev I.V."/>
            <person name="Hibbett D.S."/>
            <person name="Martin F."/>
            <person name="Nordberg H.P."/>
            <person name="Cantor M.N."/>
            <person name="Hua S.X."/>
        </authorList>
    </citation>
    <scope>NUCLEOTIDE SEQUENCE [LARGE SCALE GENOMIC DNA]</scope>
    <source>
        <strain evidence="2 3">ATCC 200175</strain>
    </source>
</reference>
<feature type="region of interest" description="Disordered" evidence="1">
    <location>
        <begin position="1"/>
        <end position="23"/>
    </location>
</feature>
<dbReference type="EMBL" id="KN819409">
    <property type="protein sequence ID" value="KIJ10321.1"/>
    <property type="molecule type" value="Genomic_DNA"/>
</dbReference>
<feature type="compositionally biased region" description="Polar residues" evidence="1">
    <location>
        <begin position="290"/>
        <end position="302"/>
    </location>
</feature>
<reference evidence="3" key="2">
    <citation type="submission" date="2015-01" db="EMBL/GenBank/DDBJ databases">
        <title>Evolutionary Origins and Diversification of the Mycorrhizal Mutualists.</title>
        <authorList>
            <consortium name="DOE Joint Genome Institute"/>
            <consortium name="Mycorrhizal Genomics Consortium"/>
            <person name="Kohler A."/>
            <person name="Kuo A."/>
            <person name="Nagy L.G."/>
            <person name="Floudas D."/>
            <person name="Copeland A."/>
            <person name="Barry K.W."/>
            <person name="Cichocki N."/>
            <person name="Veneault-Fourrey C."/>
            <person name="LaButti K."/>
            <person name="Lindquist E.A."/>
            <person name="Lipzen A."/>
            <person name="Lundell T."/>
            <person name="Morin E."/>
            <person name="Murat C."/>
            <person name="Riley R."/>
            <person name="Ohm R."/>
            <person name="Sun H."/>
            <person name="Tunlid A."/>
            <person name="Henrissat B."/>
            <person name="Grigoriev I.V."/>
            <person name="Hibbett D.S."/>
            <person name="Martin F."/>
        </authorList>
    </citation>
    <scope>NUCLEOTIDE SEQUENCE [LARGE SCALE GENOMIC DNA]</scope>
    <source>
        <strain evidence="3">ATCC 200175</strain>
    </source>
</reference>
<evidence type="ECO:0000313" key="2">
    <source>
        <dbReference type="EMBL" id="KIJ10321.1"/>
    </source>
</evidence>
<dbReference type="AlphaFoldDB" id="A0A0C9TSX5"/>
<feature type="compositionally biased region" description="Polar residues" evidence="1">
    <location>
        <begin position="900"/>
        <end position="910"/>
    </location>
</feature>
<feature type="region of interest" description="Disordered" evidence="1">
    <location>
        <begin position="848"/>
        <end position="963"/>
    </location>
</feature>
<feature type="compositionally biased region" description="Polar residues" evidence="1">
    <location>
        <begin position="940"/>
        <end position="960"/>
    </location>
</feature>